<dbReference type="FunFam" id="3.40.50.300:FF:000421">
    <property type="entry name" value="Branched-chain amino acid ABC transporter ATP-binding protein"/>
    <property type="match status" value="1"/>
</dbReference>
<dbReference type="Gene3D" id="3.40.50.300">
    <property type="entry name" value="P-loop containing nucleotide triphosphate hydrolases"/>
    <property type="match status" value="2"/>
</dbReference>
<feature type="domain" description="ABC transporter" evidence="6">
    <location>
        <begin position="66"/>
        <end position="313"/>
    </location>
</feature>
<accession>A0A7K0D5Y7</accession>
<dbReference type="InterPro" id="IPR052156">
    <property type="entry name" value="BCAA_Transport_ATP-bd_LivF"/>
</dbReference>
<dbReference type="GO" id="GO:0015807">
    <property type="term" value="P:L-amino acid transport"/>
    <property type="evidence" value="ECO:0007669"/>
    <property type="project" value="TreeGrafter"/>
</dbReference>
<dbReference type="PANTHER" id="PTHR43820">
    <property type="entry name" value="HIGH-AFFINITY BRANCHED-CHAIN AMINO ACID TRANSPORT ATP-BINDING PROTEIN LIVF"/>
    <property type="match status" value="1"/>
</dbReference>
<proteinExistence type="inferred from homology"/>
<dbReference type="OrthoDB" id="3396710at2"/>
<dbReference type="CDD" id="cd03219">
    <property type="entry name" value="ABC_Mj1267_LivG_branched"/>
    <property type="match status" value="1"/>
</dbReference>
<dbReference type="GO" id="GO:0005524">
    <property type="term" value="F:ATP binding"/>
    <property type="evidence" value="ECO:0007669"/>
    <property type="project" value="UniProtKB-KW"/>
</dbReference>
<dbReference type="GO" id="GO:0016887">
    <property type="term" value="F:ATP hydrolysis activity"/>
    <property type="evidence" value="ECO:0007669"/>
    <property type="project" value="InterPro"/>
</dbReference>
<keyword evidence="3" id="KW-0547">Nucleotide-binding</keyword>
<keyword evidence="2" id="KW-0813">Transport</keyword>
<dbReference type="SMART" id="SM00382">
    <property type="entry name" value="AAA"/>
    <property type="match status" value="2"/>
</dbReference>
<evidence type="ECO:0000256" key="4">
    <source>
        <dbReference type="ARBA" id="ARBA00022840"/>
    </source>
</evidence>
<evidence type="ECO:0000313" key="8">
    <source>
        <dbReference type="Proteomes" id="UP000438448"/>
    </source>
</evidence>
<evidence type="ECO:0000256" key="1">
    <source>
        <dbReference type="ARBA" id="ARBA00005417"/>
    </source>
</evidence>
<keyword evidence="4 7" id="KW-0067">ATP-binding</keyword>
<evidence type="ECO:0000256" key="2">
    <source>
        <dbReference type="ARBA" id="ARBA00022448"/>
    </source>
</evidence>
<dbReference type="InterPro" id="IPR003439">
    <property type="entry name" value="ABC_transporter-like_ATP-bd"/>
</dbReference>
<name>A0A7K0D5Y7_9NOCA</name>
<dbReference type="InterPro" id="IPR017871">
    <property type="entry name" value="ABC_transporter-like_CS"/>
</dbReference>
<dbReference type="Proteomes" id="UP000438448">
    <property type="component" value="Unassembled WGS sequence"/>
</dbReference>
<evidence type="ECO:0000313" key="7">
    <source>
        <dbReference type="EMBL" id="MQY21176.1"/>
    </source>
</evidence>
<dbReference type="PROSITE" id="PS00211">
    <property type="entry name" value="ABC_TRANSPORTER_1"/>
    <property type="match status" value="2"/>
</dbReference>
<comment type="caution">
    <text evidence="7">The sequence shown here is derived from an EMBL/GenBank/DDBJ whole genome shotgun (WGS) entry which is preliminary data.</text>
</comment>
<dbReference type="Pfam" id="PF00005">
    <property type="entry name" value="ABC_tran"/>
    <property type="match status" value="2"/>
</dbReference>
<dbReference type="CDD" id="cd03224">
    <property type="entry name" value="ABC_TM1139_LivF_branched"/>
    <property type="match status" value="1"/>
</dbReference>
<evidence type="ECO:0000259" key="6">
    <source>
        <dbReference type="PROSITE" id="PS50893"/>
    </source>
</evidence>
<dbReference type="InterPro" id="IPR032823">
    <property type="entry name" value="BCA_ABC_TP_C"/>
</dbReference>
<dbReference type="EMBL" id="WEGK01000009">
    <property type="protein sequence ID" value="MQY21176.1"/>
    <property type="molecule type" value="Genomic_DNA"/>
</dbReference>
<keyword evidence="5" id="KW-0029">Amino-acid transport</keyword>
<organism evidence="7 8">
    <name type="scientific">Nocardia macrotermitis</name>
    <dbReference type="NCBI Taxonomy" id="2585198"/>
    <lineage>
        <taxon>Bacteria</taxon>
        <taxon>Bacillati</taxon>
        <taxon>Actinomycetota</taxon>
        <taxon>Actinomycetes</taxon>
        <taxon>Mycobacteriales</taxon>
        <taxon>Nocardiaceae</taxon>
        <taxon>Nocardia</taxon>
    </lineage>
</organism>
<keyword evidence="8" id="KW-1185">Reference proteome</keyword>
<sequence>MSGPGEGGALFDNEDMRAGYAREPEVGQAGVVDIGAVIPDLADTETVAEVVAPHRDIQTAVGEPLLRTDGLTMRFGGLTALDAVSFEIRRGEILGLIGPNGAGKTTCFNAITGVYRPTAGTVYFDGKPLTKTKRNQITRLGIARTFQNIRLFGEMTALENVVVGTDARHHTSVPGAVFRSPRHRREERDAVERGMALLEFVGIAPRAVEKARNLSYGDQRRLEIARALATEPKLLCLDEPAAGFNPSEKSALMDLIRKIRDDGFTVLLIEHDMRLVMGVTDRIVVLEFGRKIADALPEQIREDPAVIAAYLGVPDEDEAAEIIADAADESAPSVFVNPDAAADTAVLPVYRDGDPYPVTDDQGPDVAFRRPETAAVSPSALTTEHTGFGGSEPLLAVEDMVVGYGRIQALHGISLQVAQGELVTLLGANGAGKTTTMRALSGLLPLSRGRITFEGRDVSRMRAHERVNAGLIQAPEGRGVFPGMTVQENLDMGCHARPFKQKAEYAQTLDRVFELFPRLAERRKQVGGTMSGGEQQMLAIGRALMARPKLLLLDEPSMGLAPMVIQQIFRIISEINANGTTVLLVEQNAQQALTRSHRAYILETGEITMTGGGRALLTDPAVKSAYLGVA</sequence>
<comment type="similarity">
    <text evidence="1">Belongs to the ABC transporter superfamily.</text>
</comment>
<feature type="domain" description="ABC transporter" evidence="6">
    <location>
        <begin position="395"/>
        <end position="629"/>
    </location>
</feature>
<dbReference type="GO" id="GO:0015658">
    <property type="term" value="F:branched-chain amino acid transmembrane transporter activity"/>
    <property type="evidence" value="ECO:0007669"/>
    <property type="project" value="TreeGrafter"/>
</dbReference>
<dbReference type="PROSITE" id="PS50893">
    <property type="entry name" value="ABC_TRANSPORTER_2"/>
    <property type="match status" value="2"/>
</dbReference>
<evidence type="ECO:0000256" key="3">
    <source>
        <dbReference type="ARBA" id="ARBA00022741"/>
    </source>
</evidence>
<reference evidence="7 8" key="1">
    <citation type="submission" date="2019-10" db="EMBL/GenBank/DDBJ databases">
        <title>Nocardia macrotermitis sp. nov. and Nocardia aurantia sp. nov., isolated from the gut of fungus growing-termite Macrotermes natalensis.</title>
        <authorList>
            <person name="Benndorf R."/>
            <person name="Schwitalla J."/>
            <person name="Martin K."/>
            <person name="De Beer W."/>
            <person name="Kaster A.-K."/>
            <person name="Vollmers J."/>
            <person name="Poulsen M."/>
            <person name="Beemelmanns C."/>
        </authorList>
    </citation>
    <scope>NUCLEOTIDE SEQUENCE [LARGE SCALE GENOMIC DNA]</scope>
    <source>
        <strain evidence="7 8">RB20</strain>
    </source>
</reference>
<dbReference type="SUPFAM" id="SSF52540">
    <property type="entry name" value="P-loop containing nucleoside triphosphate hydrolases"/>
    <property type="match status" value="2"/>
</dbReference>
<protein>
    <submittedName>
        <fullName evidence="7">Vitamin B12 import ATP-binding protein BtuD</fullName>
    </submittedName>
</protein>
<evidence type="ECO:0000256" key="5">
    <source>
        <dbReference type="ARBA" id="ARBA00022970"/>
    </source>
</evidence>
<dbReference type="PANTHER" id="PTHR43820:SF4">
    <property type="entry name" value="HIGH-AFFINITY BRANCHED-CHAIN AMINO ACID TRANSPORT ATP-BINDING PROTEIN LIVF"/>
    <property type="match status" value="1"/>
</dbReference>
<dbReference type="Pfam" id="PF12399">
    <property type="entry name" value="BCA_ABC_TP_C"/>
    <property type="match status" value="1"/>
</dbReference>
<dbReference type="InterPro" id="IPR003593">
    <property type="entry name" value="AAA+_ATPase"/>
</dbReference>
<dbReference type="InterPro" id="IPR027417">
    <property type="entry name" value="P-loop_NTPase"/>
</dbReference>
<gene>
    <name evidence="7" type="primary">btuD_11</name>
    <name evidence="7" type="ORF">NRB20_42850</name>
</gene>
<dbReference type="AlphaFoldDB" id="A0A7K0D5Y7"/>